<dbReference type="InterPro" id="IPR056884">
    <property type="entry name" value="NPHP3-like_N"/>
</dbReference>
<reference evidence="3" key="1">
    <citation type="submission" date="2022-07" db="EMBL/GenBank/DDBJ databases">
        <title>Genome Sequence of Leucocoprinus birnbaumii.</title>
        <authorList>
            <person name="Buettner E."/>
        </authorList>
    </citation>
    <scope>NUCLEOTIDE SEQUENCE</scope>
    <source>
        <strain evidence="3">VT141</strain>
    </source>
</reference>
<protein>
    <recommendedName>
        <fullName evidence="2">Nephrocystin 3-like N-terminal domain-containing protein</fullName>
    </recommendedName>
</protein>
<name>A0AAD5VWS9_9AGAR</name>
<keyword evidence="1" id="KW-0677">Repeat</keyword>
<dbReference type="Proteomes" id="UP001213000">
    <property type="component" value="Unassembled WGS sequence"/>
</dbReference>
<feature type="domain" description="Nephrocystin 3-like N-terminal" evidence="2">
    <location>
        <begin position="108"/>
        <end position="243"/>
    </location>
</feature>
<keyword evidence="4" id="KW-1185">Reference proteome</keyword>
<comment type="caution">
    <text evidence="3">The sequence shown here is derived from an EMBL/GenBank/DDBJ whole genome shotgun (WGS) entry which is preliminary data.</text>
</comment>
<dbReference type="EMBL" id="JANIEX010000157">
    <property type="protein sequence ID" value="KAJ3572085.1"/>
    <property type="molecule type" value="Genomic_DNA"/>
</dbReference>
<accession>A0AAD5VWS9</accession>
<evidence type="ECO:0000259" key="2">
    <source>
        <dbReference type="Pfam" id="PF24883"/>
    </source>
</evidence>
<sequence>MPLVAIFKRIRNRVGSLTIEEAARNKYECAQVVSSACQTHIYSTSGVLSNANNTIFTGPVHMYDINQFDHPAIQRLAEKARPEAIHDSSFRQYVVLCSENTRVSIRKDIVAWRRNPNRQSRLRWYMGSAAVGKSAIAQSVAMELEETGHLGATFFFSRPGNIDDPDSVVPTLAYQLATRNDLYKATITKLLANDPFILTKSRSVQFKRLIIEPFQVLMTSHNFTNDDPLTIILDGLDECKCCETQCDGNPSYAS</sequence>
<proteinExistence type="predicted"/>
<evidence type="ECO:0000313" key="4">
    <source>
        <dbReference type="Proteomes" id="UP001213000"/>
    </source>
</evidence>
<organism evidence="3 4">
    <name type="scientific">Leucocoprinus birnbaumii</name>
    <dbReference type="NCBI Taxonomy" id="56174"/>
    <lineage>
        <taxon>Eukaryota</taxon>
        <taxon>Fungi</taxon>
        <taxon>Dikarya</taxon>
        <taxon>Basidiomycota</taxon>
        <taxon>Agaricomycotina</taxon>
        <taxon>Agaricomycetes</taxon>
        <taxon>Agaricomycetidae</taxon>
        <taxon>Agaricales</taxon>
        <taxon>Agaricineae</taxon>
        <taxon>Agaricaceae</taxon>
        <taxon>Leucocoprinus</taxon>
    </lineage>
</organism>
<dbReference type="AlphaFoldDB" id="A0AAD5VWS9"/>
<evidence type="ECO:0000313" key="3">
    <source>
        <dbReference type="EMBL" id="KAJ3572085.1"/>
    </source>
</evidence>
<dbReference type="Pfam" id="PF24883">
    <property type="entry name" value="NPHP3_N"/>
    <property type="match status" value="1"/>
</dbReference>
<evidence type="ECO:0000256" key="1">
    <source>
        <dbReference type="ARBA" id="ARBA00022737"/>
    </source>
</evidence>
<gene>
    <name evidence="3" type="ORF">NP233_g3325</name>
</gene>